<dbReference type="Proteomes" id="UP000009168">
    <property type="component" value="Unassembled WGS sequence"/>
</dbReference>
<accession>Q22S98</accession>
<dbReference type="KEGG" id="tet:TTHERM_00006380"/>
<organism evidence="4 5">
    <name type="scientific">Tetrahymena thermophila (strain SB210)</name>
    <dbReference type="NCBI Taxonomy" id="312017"/>
    <lineage>
        <taxon>Eukaryota</taxon>
        <taxon>Sar</taxon>
        <taxon>Alveolata</taxon>
        <taxon>Ciliophora</taxon>
        <taxon>Intramacronucleata</taxon>
        <taxon>Oligohymenophorea</taxon>
        <taxon>Hymenostomatida</taxon>
        <taxon>Tetrahymenina</taxon>
        <taxon>Tetrahymenidae</taxon>
        <taxon>Tetrahymena</taxon>
    </lineage>
</organism>
<dbReference type="AlphaFoldDB" id="Q22S98"/>
<feature type="compositionally biased region" description="Polar residues" evidence="1">
    <location>
        <begin position="339"/>
        <end position="355"/>
    </location>
</feature>
<keyword evidence="2" id="KW-0472">Membrane</keyword>
<keyword evidence="5" id="KW-1185">Reference proteome</keyword>
<dbReference type="STRING" id="312017.Q22S98"/>
<feature type="compositionally biased region" description="Basic and acidic residues" evidence="1">
    <location>
        <begin position="609"/>
        <end position="621"/>
    </location>
</feature>
<dbReference type="PANTHER" id="PTHR19308:SF14">
    <property type="entry name" value="START DOMAIN-CONTAINING PROTEIN"/>
    <property type="match status" value="1"/>
</dbReference>
<feature type="region of interest" description="Disordered" evidence="1">
    <location>
        <begin position="564"/>
        <end position="639"/>
    </location>
</feature>
<dbReference type="SUPFAM" id="SSF55961">
    <property type="entry name" value="Bet v1-like"/>
    <property type="match status" value="1"/>
</dbReference>
<dbReference type="HOGENOM" id="CLU_275153_0_0_1"/>
<feature type="transmembrane region" description="Helical" evidence="2">
    <location>
        <begin position="73"/>
        <end position="89"/>
    </location>
</feature>
<sequence length="1162" mass="134451">MSRQEISDNNQTINSQKNNSDKIKSLKKNTQSIEKLLHNLEDAQLYQDQLAKEQDIFKLIKRRMLQTNLSDKRALGGLLGTAILGVIGLAAGLNILGVVIGGILGAFLGSYAGKRIKENALRKKKLMNIDLHVIKFAAYVSYLMDLQSQVQDSEELRMTLILLMSDCKMLILYSQKFQKLEKKQTIKIQKKLLKLLKKDKFMLACLEMYWMVKHWIKDSQKYAQMPIEAQEQVEKEIARISFNFLRPLSKLMGVNMRSLNEKQKKLESKINLLLMTAPILNLREKFAQQQHFQEGIEQEFLENIYKEVELQQLKEILEDQIAQDILKEDQIEIQNQQKSELNKNSLSHSKNQAQQDESKSQDAQENREPSNNNKSASQNQQSNIQSVSNNNSQIQPNPNHFHTNTNKQRLIDLINMASQQKQQEEDFTSFNSKFALEHFQSQFGRQKYLQNDKPKVLLFEKMAGEKQNEQIENQAEGNQVREEKKQNNTFLITNFQHSDDVLYEEDQVDNQNGTRHNQKNLALLDLQYQQFLKDQNANKKANDGYIPQKFLSNNGIDENQFASQAVSSNEIQQQNCQQEQNQKSNSKKSLSNFVKSINDYNQNNEDQEIGEKDTSKTESKQESQVNDPANYLSHGEDNNKHFKKNVQLVYQKKYQPSRNSQQTNKTGRMSNMSLIMDEEDLQAAIQELKFDNQMLNQNKDIRIKHIIHENLHQVENSPSQSFVRNKRGDVFLKMNSFDSISTHQNQIKESFVDNNNIKQDNQVVIDISQINQLQNDEVVHINHIKGSDNQDHKKDTHFHVEHAPKSSFCSNFGEPRNSQKSILGNELHQNHEEQQILKSPSQRNSLSQSKNLKVIHNENHGKNQIVHLGQNQLQEFESNKKDFSSSKGTNSNLQRVFAQEKGEGHHLGAIHLDIENSGIYAKDDHEQVDRVVISMLTSSQVKKNNSQQKVDVEIEEKLIKLKVLDDEDPDKCWEKVINKDKISIYKKSIPNNPSVMVRAEAFVSECSQDEVFEQIYYENNRKKWDKVTLGFSVIEQLGEFEDIIYFYIDPGFGVTKRDFLQKRAVRRDYPLKGEITIVFFSTTHPSMPEIKGNIRAISNIAAYIIRPVKEGKNHCHLTIITQSDIKGQIPKYIVNFLAARAPAKWIESMKKGVLDHRKQKKK</sequence>
<dbReference type="RefSeq" id="XP_001008119.1">
    <property type="nucleotide sequence ID" value="XM_001008119.1"/>
</dbReference>
<evidence type="ECO:0000313" key="5">
    <source>
        <dbReference type="Proteomes" id="UP000009168"/>
    </source>
</evidence>
<dbReference type="GO" id="GO:0008289">
    <property type="term" value="F:lipid binding"/>
    <property type="evidence" value="ECO:0007669"/>
    <property type="project" value="InterPro"/>
</dbReference>
<dbReference type="eggNOG" id="KOG2761">
    <property type="taxonomic scope" value="Eukaryota"/>
</dbReference>
<keyword evidence="2" id="KW-1133">Transmembrane helix</keyword>
<feature type="region of interest" description="Disordered" evidence="1">
    <location>
        <begin position="1"/>
        <end position="25"/>
    </location>
</feature>
<dbReference type="OrthoDB" id="5403181at2759"/>
<dbReference type="InterPro" id="IPR051213">
    <property type="entry name" value="START_lipid_transfer"/>
</dbReference>
<dbReference type="SMART" id="SM00234">
    <property type="entry name" value="START"/>
    <property type="match status" value="1"/>
</dbReference>
<dbReference type="InParanoid" id="Q22S98"/>
<gene>
    <name evidence="4" type="ORF">TTHERM_00006380</name>
</gene>
<dbReference type="GO" id="GO:0005737">
    <property type="term" value="C:cytoplasm"/>
    <property type="evidence" value="ECO:0007669"/>
    <property type="project" value="UniProtKB-ARBA"/>
</dbReference>
<dbReference type="Pfam" id="PF01852">
    <property type="entry name" value="START"/>
    <property type="match status" value="1"/>
</dbReference>
<name>Q22S98_TETTS</name>
<protein>
    <submittedName>
        <fullName evidence="4">START domain protein</fullName>
    </submittedName>
</protein>
<evidence type="ECO:0000313" key="4">
    <source>
        <dbReference type="EMBL" id="EAR87874.1"/>
    </source>
</evidence>
<reference evidence="5" key="1">
    <citation type="journal article" date="2006" name="PLoS Biol.">
        <title>Macronuclear genome sequence of the ciliate Tetrahymena thermophila, a model eukaryote.</title>
        <authorList>
            <person name="Eisen J.A."/>
            <person name="Coyne R.S."/>
            <person name="Wu M."/>
            <person name="Wu D."/>
            <person name="Thiagarajan M."/>
            <person name="Wortman J.R."/>
            <person name="Badger J.H."/>
            <person name="Ren Q."/>
            <person name="Amedeo P."/>
            <person name="Jones K.M."/>
            <person name="Tallon L.J."/>
            <person name="Delcher A.L."/>
            <person name="Salzberg S.L."/>
            <person name="Silva J.C."/>
            <person name="Haas B.J."/>
            <person name="Majoros W.H."/>
            <person name="Farzad M."/>
            <person name="Carlton J.M."/>
            <person name="Smith R.K. Jr."/>
            <person name="Garg J."/>
            <person name="Pearlman R.E."/>
            <person name="Karrer K.M."/>
            <person name="Sun L."/>
            <person name="Manning G."/>
            <person name="Elde N.C."/>
            <person name="Turkewitz A.P."/>
            <person name="Asai D.J."/>
            <person name="Wilkes D.E."/>
            <person name="Wang Y."/>
            <person name="Cai H."/>
            <person name="Collins K."/>
            <person name="Stewart B.A."/>
            <person name="Lee S.R."/>
            <person name="Wilamowska K."/>
            <person name="Weinberg Z."/>
            <person name="Ruzzo W.L."/>
            <person name="Wloga D."/>
            <person name="Gaertig J."/>
            <person name="Frankel J."/>
            <person name="Tsao C.-C."/>
            <person name="Gorovsky M.A."/>
            <person name="Keeling P.J."/>
            <person name="Waller R.F."/>
            <person name="Patron N.J."/>
            <person name="Cherry J.M."/>
            <person name="Stover N.A."/>
            <person name="Krieger C.J."/>
            <person name="del Toro C."/>
            <person name="Ryder H.F."/>
            <person name="Williamson S.C."/>
            <person name="Barbeau R.A."/>
            <person name="Hamilton E.P."/>
            <person name="Orias E."/>
        </authorList>
    </citation>
    <scope>NUCLEOTIDE SEQUENCE [LARGE SCALE GENOMIC DNA]</scope>
    <source>
        <strain evidence="5">SB210</strain>
    </source>
</reference>
<dbReference type="GeneID" id="7832675"/>
<dbReference type="Gene3D" id="3.30.530.20">
    <property type="match status" value="1"/>
</dbReference>
<proteinExistence type="predicted"/>
<evidence type="ECO:0000256" key="2">
    <source>
        <dbReference type="SAM" id="Phobius"/>
    </source>
</evidence>
<feature type="compositionally biased region" description="Basic and acidic residues" evidence="1">
    <location>
        <begin position="356"/>
        <end position="368"/>
    </location>
</feature>
<feature type="domain" description="START" evidence="3">
    <location>
        <begin position="973"/>
        <end position="1158"/>
    </location>
</feature>
<dbReference type="PANTHER" id="PTHR19308">
    <property type="entry name" value="PHOSPHATIDYLCHOLINE TRANSFER PROTEIN"/>
    <property type="match status" value="1"/>
</dbReference>
<dbReference type="InterPro" id="IPR002913">
    <property type="entry name" value="START_lipid-bd_dom"/>
</dbReference>
<evidence type="ECO:0000256" key="1">
    <source>
        <dbReference type="SAM" id="MobiDB-lite"/>
    </source>
</evidence>
<feature type="compositionally biased region" description="Low complexity" evidence="1">
    <location>
        <begin position="370"/>
        <end position="399"/>
    </location>
</feature>
<feature type="compositionally biased region" description="Polar residues" evidence="1">
    <location>
        <begin position="1"/>
        <end position="18"/>
    </location>
</feature>
<dbReference type="CDD" id="cd00177">
    <property type="entry name" value="START"/>
    <property type="match status" value="1"/>
</dbReference>
<feature type="region of interest" description="Disordered" evidence="1">
    <location>
        <begin position="339"/>
        <end position="404"/>
    </location>
</feature>
<dbReference type="PROSITE" id="PS50848">
    <property type="entry name" value="START"/>
    <property type="match status" value="1"/>
</dbReference>
<feature type="compositionally biased region" description="Low complexity" evidence="1">
    <location>
        <begin position="567"/>
        <end position="596"/>
    </location>
</feature>
<dbReference type="EMBL" id="GG662845">
    <property type="protein sequence ID" value="EAR87874.1"/>
    <property type="molecule type" value="Genomic_DNA"/>
</dbReference>
<keyword evidence="2" id="KW-0812">Transmembrane</keyword>
<dbReference type="InterPro" id="IPR023393">
    <property type="entry name" value="START-like_dom_sf"/>
</dbReference>
<evidence type="ECO:0000259" key="3">
    <source>
        <dbReference type="PROSITE" id="PS50848"/>
    </source>
</evidence>